<evidence type="ECO:0000313" key="3">
    <source>
        <dbReference type="Proteomes" id="UP000184233"/>
    </source>
</evidence>
<dbReference type="AlphaFoldDB" id="A0A1M3KWP1"/>
<comment type="caution">
    <text evidence="2">The sequence shown here is derived from an EMBL/GenBank/DDBJ whole genome shotgun (WGS) entry which is preliminary data.</text>
</comment>
<evidence type="ECO:0008006" key="4">
    <source>
        <dbReference type="Google" id="ProtNLM"/>
    </source>
</evidence>
<gene>
    <name evidence="2" type="ORF">BGO89_09710</name>
</gene>
<protein>
    <recommendedName>
        <fullName evidence="4">DUF3078 domain-containing protein</fullName>
    </recommendedName>
</protein>
<keyword evidence="1" id="KW-1133">Transmembrane helix</keyword>
<sequence length="342" mass="38471">MTQNYGYGAVFYPRIFAASYPNMFGGTAMMRWYTLMFVALVVVSGAAAQVDSKKVSDDLQKIEAMKADSLPWKLKFSIGGGITSVMLNNWSGGGENTVTLKGLFLGSADYIDDRFSWDNDLDLGYGITKLGTESFRKNDDRIIFTSKASLKQTDVMRYTAFLDFRTQFYQGLNYDKHDPVDTTKFLKISNLFAPAYLTGALGLEWTPIKEFKMLVSPLSSRTIFVLDDDLARQGAYGVDSGAHIKTDIGGLINMNLDWIVFENVTWKSRFNAFCRYNAPDLWILTVENAILMKVNSFLSVGFMTDIFYDDRVPVVRDNGTTGPATQVRNQLIVTIQYSLQNF</sequence>
<keyword evidence="1" id="KW-0472">Membrane</keyword>
<evidence type="ECO:0000256" key="1">
    <source>
        <dbReference type="SAM" id="Phobius"/>
    </source>
</evidence>
<feature type="transmembrane region" description="Helical" evidence="1">
    <location>
        <begin position="30"/>
        <end position="50"/>
    </location>
</feature>
<dbReference type="InterPro" id="IPR021428">
    <property type="entry name" value="DUF3078"/>
</dbReference>
<dbReference type="EMBL" id="MKVH01000024">
    <property type="protein sequence ID" value="OJX56797.1"/>
    <property type="molecule type" value="Genomic_DNA"/>
</dbReference>
<reference evidence="2 3" key="1">
    <citation type="submission" date="2016-09" db="EMBL/GenBank/DDBJ databases">
        <title>Genome-resolved meta-omics ties microbial dynamics to process performance in biotechnology for thiocyanate degradation.</title>
        <authorList>
            <person name="Kantor R.S."/>
            <person name="Huddy R.J."/>
            <person name="Iyer R."/>
            <person name="Thomas B.C."/>
            <person name="Brown C.T."/>
            <person name="Anantharaman K."/>
            <person name="Tringe S."/>
            <person name="Hettich R.L."/>
            <person name="Harrison S.T."/>
            <person name="Banfield J.F."/>
        </authorList>
    </citation>
    <scope>NUCLEOTIDE SEQUENCE [LARGE SCALE GENOMIC DNA]</scope>
    <source>
        <strain evidence="2">59-99</strain>
    </source>
</reference>
<evidence type="ECO:0000313" key="2">
    <source>
        <dbReference type="EMBL" id="OJX56797.1"/>
    </source>
</evidence>
<proteinExistence type="predicted"/>
<keyword evidence="1" id="KW-0812">Transmembrane</keyword>
<dbReference type="STRING" id="1895771.BGO89_09710"/>
<organism evidence="2 3">
    <name type="scientific">Candidatus Kapaibacterium thiocyanatum</name>
    <dbReference type="NCBI Taxonomy" id="1895771"/>
    <lineage>
        <taxon>Bacteria</taxon>
        <taxon>Pseudomonadati</taxon>
        <taxon>Candidatus Kapaibacteriota</taxon>
        <taxon>Candidatus Kapaibacteriia</taxon>
        <taxon>Candidatus Kapaibacteriales</taxon>
        <taxon>Candidatus Kapaibacteriaceae</taxon>
        <taxon>Candidatus Kapaibacterium</taxon>
    </lineage>
</organism>
<name>A0A1M3KWP1_9BACT</name>
<accession>A0A1M3KWP1</accession>
<dbReference type="Proteomes" id="UP000184233">
    <property type="component" value="Unassembled WGS sequence"/>
</dbReference>
<dbReference type="Pfam" id="PF11276">
    <property type="entry name" value="DUF3078"/>
    <property type="match status" value="1"/>
</dbReference>